<keyword evidence="2" id="KW-1133">Transmembrane helix</keyword>
<evidence type="ECO:0000313" key="3">
    <source>
        <dbReference type="EMBL" id="SNS90307.1"/>
    </source>
</evidence>
<keyword evidence="2" id="KW-0812">Transmembrane</keyword>
<sequence>MRGTLGGVSGRLVVWGVVVAAGSVAAFLLLDPILATFLAVVGACLWLLALLSSTWDQHPSFEQRELERARKRAAHRERTKEARARDRARWEAHQQRRSGR</sequence>
<feature type="transmembrane region" description="Helical" evidence="2">
    <location>
        <begin position="12"/>
        <end position="30"/>
    </location>
</feature>
<evidence type="ECO:0000256" key="2">
    <source>
        <dbReference type="SAM" id="Phobius"/>
    </source>
</evidence>
<accession>A0A239I9R6</accession>
<reference evidence="4" key="1">
    <citation type="submission" date="2017-06" db="EMBL/GenBank/DDBJ databases">
        <authorList>
            <person name="Varghese N."/>
            <person name="Submissions S."/>
        </authorList>
    </citation>
    <scope>NUCLEOTIDE SEQUENCE [LARGE SCALE GENOMIC DNA]</scope>
    <source>
        <strain evidence="4">DSM 46839</strain>
    </source>
</reference>
<evidence type="ECO:0000256" key="1">
    <source>
        <dbReference type="SAM" id="MobiDB-lite"/>
    </source>
</evidence>
<proteinExistence type="predicted"/>
<gene>
    <name evidence="3" type="ORF">SAMN06893096_11067</name>
</gene>
<feature type="region of interest" description="Disordered" evidence="1">
    <location>
        <begin position="70"/>
        <end position="100"/>
    </location>
</feature>
<dbReference type="Proteomes" id="UP000198373">
    <property type="component" value="Unassembled WGS sequence"/>
</dbReference>
<organism evidence="3 4">
    <name type="scientific">Geodermatophilus pulveris</name>
    <dbReference type="NCBI Taxonomy" id="1564159"/>
    <lineage>
        <taxon>Bacteria</taxon>
        <taxon>Bacillati</taxon>
        <taxon>Actinomycetota</taxon>
        <taxon>Actinomycetes</taxon>
        <taxon>Geodermatophilales</taxon>
        <taxon>Geodermatophilaceae</taxon>
        <taxon>Geodermatophilus</taxon>
    </lineage>
</organism>
<keyword evidence="4" id="KW-1185">Reference proteome</keyword>
<protein>
    <submittedName>
        <fullName evidence="3">Uncharacterized protein</fullName>
    </submittedName>
</protein>
<keyword evidence="2" id="KW-0472">Membrane</keyword>
<evidence type="ECO:0000313" key="4">
    <source>
        <dbReference type="Proteomes" id="UP000198373"/>
    </source>
</evidence>
<dbReference type="EMBL" id="FZOO01000010">
    <property type="protein sequence ID" value="SNS90307.1"/>
    <property type="molecule type" value="Genomic_DNA"/>
</dbReference>
<feature type="transmembrane region" description="Helical" evidence="2">
    <location>
        <begin position="36"/>
        <end position="55"/>
    </location>
</feature>
<feature type="compositionally biased region" description="Basic and acidic residues" evidence="1">
    <location>
        <begin position="76"/>
        <end position="94"/>
    </location>
</feature>
<dbReference type="AlphaFoldDB" id="A0A239I9R6"/>
<name>A0A239I9R6_9ACTN</name>